<dbReference type="AlphaFoldDB" id="A0A1F5FTR1"/>
<feature type="transmembrane region" description="Helical" evidence="1">
    <location>
        <begin position="41"/>
        <end position="65"/>
    </location>
</feature>
<sequence length="143" mass="15906">MSPIVIFLVDHQILNLFNSILFLVFFLGLRHIEQRQGGVAVFVSTATIIIWLISSLTTVIFMGIRSISSDLYIMTCIISILNLLLAASFVNGLGLTPDNRTLKFINSRFPKIKVKVIEATIIVLVSIIIKLYIFVIGLTVLPS</sequence>
<reference evidence="2 3" key="1">
    <citation type="journal article" date="2016" name="Nat. Commun.">
        <title>Thousands of microbial genomes shed light on interconnected biogeochemical processes in an aquifer system.</title>
        <authorList>
            <person name="Anantharaman K."/>
            <person name="Brown C.T."/>
            <person name="Hug L.A."/>
            <person name="Sharon I."/>
            <person name="Castelle C.J."/>
            <person name="Probst A.J."/>
            <person name="Thomas B.C."/>
            <person name="Singh A."/>
            <person name="Wilkins M.J."/>
            <person name="Karaoz U."/>
            <person name="Brodie E.L."/>
            <person name="Williams K.H."/>
            <person name="Hubbard S.S."/>
            <person name="Banfield J.F."/>
        </authorList>
    </citation>
    <scope>NUCLEOTIDE SEQUENCE [LARGE SCALE GENOMIC DNA]</scope>
</reference>
<evidence type="ECO:0000313" key="2">
    <source>
        <dbReference type="EMBL" id="OGD82944.1"/>
    </source>
</evidence>
<gene>
    <name evidence="2" type="ORF">A2572_03690</name>
</gene>
<feature type="transmembrane region" description="Helical" evidence="1">
    <location>
        <begin position="116"/>
        <end position="141"/>
    </location>
</feature>
<protein>
    <submittedName>
        <fullName evidence="2">Uncharacterized protein</fullName>
    </submittedName>
</protein>
<evidence type="ECO:0000256" key="1">
    <source>
        <dbReference type="SAM" id="Phobius"/>
    </source>
</evidence>
<keyword evidence="1" id="KW-0472">Membrane</keyword>
<proteinExistence type="predicted"/>
<evidence type="ECO:0000313" key="3">
    <source>
        <dbReference type="Proteomes" id="UP000179237"/>
    </source>
</evidence>
<keyword evidence="1" id="KW-0812">Transmembrane</keyword>
<organism evidence="2 3">
    <name type="scientific">Candidatus Collierbacteria bacterium RIFOXYD1_FULL_40_9</name>
    <dbReference type="NCBI Taxonomy" id="1817731"/>
    <lineage>
        <taxon>Bacteria</taxon>
        <taxon>Candidatus Collieribacteriota</taxon>
    </lineage>
</organism>
<feature type="transmembrane region" description="Helical" evidence="1">
    <location>
        <begin position="12"/>
        <end position="29"/>
    </location>
</feature>
<comment type="caution">
    <text evidence="2">The sequence shown here is derived from an EMBL/GenBank/DDBJ whole genome shotgun (WGS) entry which is preliminary data.</text>
</comment>
<accession>A0A1F5FTR1</accession>
<dbReference type="EMBL" id="MFAQ01000035">
    <property type="protein sequence ID" value="OGD82944.1"/>
    <property type="molecule type" value="Genomic_DNA"/>
</dbReference>
<dbReference type="Proteomes" id="UP000179237">
    <property type="component" value="Unassembled WGS sequence"/>
</dbReference>
<name>A0A1F5FTR1_9BACT</name>
<keyword evidence="1" id="KW-1133">Transmembrane helix</keyword>
<feature type="transmembrane region" description="Helical" evidence="1">
    <location>
        <begin position="71"/>
        <end position="95"/>
    </location>
</feature>